<evidence type="ECO:0008006" key="5">
    <source>
        <dbReference type="Google" id="ProtNLM"/>
    </source>
</evidence>
<keyword evidence="1" id="KW-0472">Membrane</keyword>
<reference evidence="3 4" key="1">
    <citation type="submission" date="2018-06" db="EMBL/GenBank/DDBJ databases">
        <authorList>
            <consortium name="Pathogen Informatics"/>
            <person name="Doyle S."/>
        </authorList>
    </citation>
    <scope>NUCLEOTIDE SEQUENCE [LARGE SCALE GENOMIC DNA]</scope>
    <source>
        <strain evidence="3 4">NCTC11179</strain>
    </source>
</reference>
<evidence type="ECO:0000256" key="1">
    <source>
        <dbReference type="SAM" id="Phobius"/>
    </source>
</evidence>
<proteinExistence type="predicted"/>
<feature type="transmembrane region" description="Helical" evidence="1">
    <location>
        <begin position="333"/>
        <end position="353"/>
    </location>
</feature>
<protein>
    <recommendedName>
        <fullName evidence="5">Oxygen tolerance</fullName>
    </recommendedName>
</protein>
<keyword evidence="1" id="KW-1133">Transmembrane helix</keyword>
<dbReference type="RefSeq" id="WP_115092010.1">
    <property type="nucleotide sequence ID" value="NZ_CP068107.1"/>
</dbReference>
<feature type="transmembrane region" description="Helical" evidence="1">
    <location>
        <begin position="154"/>
        <end position="174"/>
    </location>
</feature>
<evidence type="ECO:0000256" key="2">
    <source>
        <dbReference type="SAM" id="SignalP"/>
    </source>
</evidence>
<organism evidence="3 4">
    <name type="scientific">Myroides odoratus</name>
    <name type="common">Flavobacterium odoratum</name>
    <dbReference type="NCBI Taxonomy" id="256"/>
    <lineage>
        <taxon>Bacteria</taxon>
        <taxon>Pseudomonadati</taxon>
        <taxon>Bacteroidota</taxon>
        <taxon>Flavobacteriia</taxon>
        <taxon>Flavobacteriales</taxon>
        <taxon>Flavobacteriaceae</taxon>
        <taxon>Myroides</taxon>
    </lineage>
</organism>
<gene>
    <name evidence="3" type="ORF">NCTC11179_02726</name>
</gene>
<name>A0A378U4G9_MYROD</name>
<dbReference type="AlphaFoldDB" id="A0A378U4G9"/>
<evidence type="ECO:0000313" key="4">
    <source>
        <dbReference type="Proteomes" id="UP000255024"/>
    </source>
</evidence>
<keyword evidence="1" id="KW-0812">Transmembrane</keyword>
<keyword evidence="2" id="KW-0732">Signal</keyword>
<feature type="chain" id="PRO_5016779958" description="Oxygen tolerance" evidence="2">
    <location>
        <begin position="26"/>
        <end position="543"/>
    </location>
</feature>
<dbReference type="EMBL" id="UGQL01000002">
    <property type="protein sequence ID" value="STZ69222.1"/>
    <property type="molecule type" value="Genomic_DNA"/>
</dbReference>
<feature type="signal peptide" evidence="2">
    <location>
        <begin position="1"/>
        <end position="25"/>
    </location>
</feature>
<accession>A0A378U4G9</accession>
<dbReference type="Proteomes" id="UP000255024">
    <property type="component" value="Unassembled WGS sequence"/>
</dbReference>
<evidence type="ECO:0000313" key="3">
    <source>
        <dbReference type="EMBL" id="STZ69222.1"/>
    </source>
</evidence>
<sequence length="543" mass="61542">MTLNRTKYNLLSVLILLLSSQLMLAQLPLETKVDTTNIKIGEPIKYSIRAITSKDSKVLFPESETLGSLEILDSYPVDTIKKDNFIELIKIYELTQFDEGSFTIPELPVIIDAKLFKTDSIRINVQNVVVDTLKTPLYDIKSISKAGAAPSTSWYYLAFLLLAIAIGVVIYFIIKKLQDKNLTEDDKYSTPFEKAVTKLKQLEEKQNWTRGDAKPYYSEMTDIARAFIEDTFGISARELTTFETVSILKNTLRDKDVKIDPKIIKEFKRVLDTADLVKFAKSQPADNEIVADTSKTQNIINEINTAYPISAATQTERIRLREERKRKRKRVRFGIPTAISAALILCIGIVYVINITSEQNLSLFTFNSSKRLLQQEWINSTYGSGVGLTVSTPDVLVRKNDPTVGDSGIDGIDNIQQFKSGELGDPIYITLSTIQTGKDFKYTEEEIIDHSLKLIIKNYDVDNIELSHEKFENASGLTGLKAKGDFTLKLDKGKNQKIAFTCVLTHESKTVLNQVWVFHHTEDQYADEITEKVFDSMQYKQEQ</sequence>
<keyword evidence="4" id="KW-1185">Reference proteome</keyword>